<organism evidence="2">
    <name type="scientific">Anopheles darlingi</name>
    <name type="common">Mosquito</name>
    <dbReference type="NCBI Taxonomy" id="43151"/>
    <lineage>
        <taxon>Eukaryota</taxon>
        <taxon>Metazoa</taxon>
        <taxon>Ecdysozoa</taxon>
        <taxon>Arthropoda</taxon>
        <taxon>Hexapoda</taxon>
        <taxon>Insecta</taxon>
        <taxon>Pterygota</taxon>
        <taxon>Neoptera</taxon>
        <taxon>Endopterygota</taxon>
        <taxon>Diptera</taxon>
        <taxon>Nematocera</taxon>
        <taxon>Culicoidea</taxon>
        <taxon>Culicidae</taxon>
        <taxon>Anophelinae</taxon>
        <taxon>Anopheles</taxon>
    </lineage>
</organism>
<protein>
    <submittedName>
        <fullName evidence="2">Putative secreted protein</fullName>
    </submittedName>
</protein>
<accession>A0A2M4DI45</accession>
<feature type="region of interest" description="Disordered" evidence="1">
    <location>
        <begin position="75"/>
        <end position="94"/>
    </location>
</feature>
<dbReference type="AlphaFoldDB" id="A0A2M4DI45"/>
<evidence type="ECO:0000256" key="1">
    <source>
        <dbReference type="SAM" id="MobiDB-lite"/>
    </source>
</evidence>
<evidence type="ECO:0000313" key="2">
    <source>
        <dbReference type="EMBL" id="MBW77179.1"/>
    </source>
</evidence>
<dbReference type="EMBL" id="GGFL01013001">
    <property type="protein sequence ID" value="MBW77179.1"/>
    <property type="molecule type" value="Transcribed_RNA"/>
</dbReference>
<sequence length="94" mass="9858">MSSVVILPASITPRRRAPTPVVLSACLPSPSCLSTTPRVLRCPSHRKSACERGGDGDFGVLMLKLSIVAAVLSSSSRRSLSGCSSDTSSRISER</sequence>
<proteinExistence type="predicted"/>
<name>A0A2M4DI45_ANODA</name>
<reference evidence="2" key="1">
    <citation type="submission" date="2018-01" db="EMBL/GenBank/DDBJ databases">
        <title>An insight into the sialome of Amazonian anophelines.</title>
        <authorList>
            <person name="Ribeiro J.M."/>
            <person name="Scarpassa V."/>
            <person name="Calvo E."/>
        </authorList>
    </citation>
    <scope>NUCLEOTIDE SEQUENCE</scope>
</reference>